<comment type="caution">
    <text evidence="1">The sequence shown here is derived from an EMBL/GenBank/DDBJ whole genome shotgun (WGS) entry which is preliminary data.</text>
</comment>
<organism evidence="1 2">
    <name type="scientific">Tsukamurella paurometabola</name>
    <name type="common">Corynebacterium paurometabolum</name>
    <dbReference type="NCBI Taxonomy" id="2061"/>
    <lineage>
        <taxon>Bacteria</taxon>
        <taxon>Bacillati</taxon>
        <taxon>Actinomycetota</taxon>
        <taxon>Actinomycetes</taxon>
        <taxon>Mycobacteriales</taxon>
        <taxon>Tsukamurellaceae</taxon>
        <taxon>Tsukamurella</taxon>
    </lineage>
</organism>
<dbReference type="Proteomes" id="UP000676853">
    <property type="component" value="Unassembled WGS sequence"/>
</dbReference>
<gene>
    <name evidence="1" type="ORF">KFZ73_14305</name>
</gene>
<name>A0ABS5NDP1_TSUPA</name>
<dbReference type="EMBL" id="JAGXOE010000034">
    <property type="protein sequence ID" value="MBS4102406.1"/>
    <property type="molecule type" value="Genomic_DNA"/>
</dbReference>
<dbReference type="InterPro" id="IPR029044">
    <property type="entry name" value="Nucleotide-diphossugar_trans"/>
</dbReference>
<evidence type="ECO:0000313" key="2">
    <source>
        <dbReference type="Proteomes" id="UP000676853"/>
    </source>
</evidence>
<proteinExistence type="predicted"/>
<sequence length="238" mass="26391">MRFQVVIPHRDRGVDPCRRANLESAVAWWRDCGVDPVVVDDGRAGAEQFNRSAAYNAGLAATDADIVVFSEADLLVPIEQIEEGVFLAHEAPGLVVPFSKFLALDEQASEWVRSRTVTPSEVAPERVQQVRGDRKSIGAVNIVSRETMRLIGGQYDEKFEGHAYDDDAMERAFSVCCGPTRFVDGPGWHQYHLPGAFFATPDSTEADRAATEANRVRWGLYRRAGSAERIRELVTGVR</sequence>
<dbReference type="CDD" id="cd00761">
    <property type="entry name" value="Glyco_tranf_GTA_type"/>
    <property type="match status" value="1"/>
</dbReference>
<keyword evidence="2" id="KW-1185">Reference proteome</keyword>
<dbReference type="Gene3D" id="3.90.550.10">
    <property type="entry name" value="Spore Coat Polysaccharide Biosynthesis Protein SpsA, Chain A"/>
    <property type="match status" value="1"/>
</dbReference>
<protein>
    <submittedName>
        <fullName evidence="1">Glycosyltransferase family 2 protein</fullName>
    </submittedName>
</protein>
<reference evidence="1 2" key="1">
    <citation type="submission" date="2021-04" db="EMBL/GenBank/DDBJ databases">
        <title>Whole genome sequence analysis of a thiophenic sulfur metabolizing bacteria.</title>
        <authorList>
            <person name="Akhtar N."/>
            <person name="Akram J."/>
            <person name="Aslam A."/>
        </authorList>
    </citation>
    <scope>NUCLEOTIDE SEQUENCE [LARGE SCALE GENOMIC DNA]</scope>
    <source>
        <strain evidence="1 2">3OW</strain>
    </source>
</reference>
<dbReference type="SUPFAM" id="SSF53448">
    <property type="entry name" value="Nucleotide-diphospho-sugar transferases"/>
    <property type="match status" value="1"/>
</dbReference>
<evidence type="ECO:0000313" key="1">
    <source>
        <dbReference type="EMBL" id="MBS4102406.1"/>
    </source>
</evidence>
<accession>A0ABS5NDP1</accession>